<evidence type="ECO:0000259" key="1">
    <source>
        <dbReference type="Pfam" id="PF08334"/>
    </source>
</evidence>
<protein>
    <submittedName>
        <fullName evidence="2">Type II secretion system protein GspG</fullName>
    </submittedName>
</protein>
<accession>A0ABT3GPY6</accession>
<sequence length="135" mass="14860">MRVVGAFVLIAAMALVWFFTLGRPEGAKLARVERDDVVLSNAIGIYIINAGRPPSTEQGLMALVKEPVAGPKPRRWVQVMNKAPTDPWGWPYGYRIVAEGNRGWRYEIRSLGIDGKLQTGDDCASEFQVGTLTGK</sequence>
<dbReference type="InterPro" id="IPR013545">
    <property type="entry name" value="T2SS_protein-GspG_C"/>
</dbReference>
<feature type="domain" description="Type II secretion system protein GspG C-terminal" evidence="1">
    <location>
        <begin position="22"/>
        <end position="121"/>
    </location>
</feature>
<evidence type="ECO:0000313" key="3">
    <source>
        <dbReference type="Proteomes" id="UP001320876"/>
    </source>
</evidence>
<reference evidence="2 3" key="1">
    <citation type="submission" date="2022-10" db="EMBL/GenBank/DDBJ databases">
        <title>Luteolibacter arcticus strain CCTCC AB 2014275, whole genome shotgun sequencing project.</title>
        <authorList>
            <person name="Zhao G."/>
            <person name="Shen L."/>
        </authorList>
    </citation>
    <scope>NUCLEOTIDE SEQUENCE [LARGE SCALE GENOMIC DNA]</scope>
    <source>
        <strain evidence="2 3">CCTCC AB 2014275</strain>
    </source>
</reference>
<gene>
    <name evidence="2" type="ORF">OKA05_23675</name>
</gene>
<keyword evidence="3" id="KW-1185">Reference proteome</keyword>
<dbReference type="Proteomes" id="UP001320876">
    <property type="component" value="Unassembled WGS sequence"/>
</dbReference>
<comment type="caution">
    <text evidence="2">The sequence shown here is derived from an EMBL/GenBank/DDBJ whole genome shotgun (WGS) entry which is preliminary data.</text>
</comment>
<proteinExistence type="predicted"/>
<dbReference type="InterPro" id="IPR045584">
    <property type="entry name" value="Pilin-like"/>
</dbReference>
<name>A0ABT3GPY6_9BACT</name>
<organism evidence="2 3">
    <name type="scientific">Luteolibacter arcticus</name>
    <dbReference type="NCBI Taxonomy" id="1581411"/>
    <lineage>
        <taxon>Bacteria</taxon>
        <taxon>Pseudomonadati</taxon>
        <taxon>Verrucomicrobiota</taxon>
        <taxon>Verrucomicrobiia</taxon>
        <taxon>Verrucomicrobiales</taxon>
        <taxon>Verrucomicrobiaceae</taxon>
        <taxon>Luteolibacter</taxon>
    </lineage>
</organism>
<dbReference type="EMBL" id="JAPDDT010000015">
    <property type="protein sequence ID" value="MCW1925579.1"/>
    <property type="molecule type" value="Genomic_DNA"/>
</dbReference>
<evidence type="ECO:0000313" key="2">
    <source>
        <dbReference type="EMBL" id="MCW1925579.1"/>
    </source>
</evidence>
<dbReference type="Gene3D" id="3.30.700.10">
    <property type="entry name" value="Glycoprotein, Type 4 Pilin"/>
    <property type="match status" value="1"/>
</dbReference>
<dbReference type="Pfam" id="PF08334">
    <property type="entry name" value="T2SSG"/>
    <property type="match status" value="1"/>
</dbReference>
<dbReference type="RefSeq" id="WP_264489686.1">
    <property type="nucleotide sequence ID" value="NZ_JAPDDT010000015.1"/>
</dbReference>
<dbReference type="SUPFAM" id="SSF54523">
    <property type="entry name" value="Pili subunits"/>
    <property type="match status" value="1"/>
</dbReference>